<organism evidence="6 7">
    <name type="scientific">Calocera viscosa (strain TUFC12733)</name>
    <dbReference type="NCBI Taxonomy" id="1330018"/>
    <lineage>
        <taxon>Eukaryota</taxon>
        <taxon>Fungi</taxon>
        <taxon>Dikarya</taxon>
        <taxon>Basidiomycota</taxon>
        <taxon>Agaricomycotina</taxon>
        <taxon>Dacrymycetes</taxon>
        <taxon>Dacrymycetales</taxon>
        <taxon>Dacrymycetaceae</taxon>
        <taxon>Calocera</taxon>
    </lineage>
</organism>
<feature type="domain" description="CENP-V/GFA" evidence="5">
    <location>
        <begin position="233"/>
        <end position="358"/>
    </location>
</feature>
<keyword evidence="2" id="KW-0479">Metal-binding</keyword>
<accession>A0A167KF76</accession>
<dbReference type="OrthoDB" id="5422068at2759"/>
<proteinExistence type="inferred from homology"/>
<gene>
    <name evidence="6" type="ORF">CALVIDRAFT_539033</name>
</gene>
<keyword evidence="3" id="KW-0862">Zinc</keyword>
<feature type="domain" description="CENP-V/GFA" evidence="5">
    <location>
        <begin position="6"/>
        <end position="145"/>
    </location>
</feature>
<dbReference type="Proteomes" id="UP000076738">
    <property type="component" value="Unassembled WGS sequence"/>
</dbReference>
<dbReference type="InterPro" id="IPR011057">
    <property type="entry name" value="Mss4-like_sf"/>
</dbReference>
<evidence type="ECO:0000256" key="3">
    <source>
        <dbReference type="ARBA" id="ARBA00022833"/>
    </source>
</evidence>
<protein>
    <recommendedName>
        <fullName evidence="5">CENP-V/GFA domain-containing protein</fullName>
    </recommendedName>
</protein>
<dbReference type="Pfam" id="PF04828">
    <property type="entry name" value="GFA"/>
    <property type="match status" value="2"/>
</dbReference>
<dbReference type="PROSITE" id="PS51891">
    <property type="entry name" value="CENP_V_GFA"/>
    <property type="match status" value="2"/>
</dbReference>
<name>A0A167KF76_CALVF</name>
<evidence type="ECO:0000256" key="2">
    <source>
        <dbReference type="ARBA" id="ARBA00022723"/>
    </source>
</evidence>
<sequence>MTAPTIFVTCHCRAHRIPIHLDASALPHPVDFCHCLACRQSTGAPFGCYMLIPHPLFPPPGNPLRSADAASATEEAVPYVYLPEGVKAYKSSETGTRYFCATCGCHLGIVFLEDRKWSSVPIGALEFVRTTTLSHASTAASDDPDSAAITSTVSTTVSAAAASKEQEIQAVESTYTISWHQYLSETVDGGITRLLPDGLARWAVEPDDAPFVTPMAAGPLNAQFRATSAGETLTARCRCGGVRARILRPSAIPSGPGAKERGSADGQRWLSGHCFCTDCRLTSGFPVTSWTYVGREHLTFEGETLVYYKSSEGVKRGFCGTCGATITWDGGQKTVDVSTALFEKEQSEAVAAVEEDWTYLEDEPSYPADARDRVLVEALTKGMRENAGKGR</sequence>
<dbReference type="PANTHER" id="PTHR33337">
    <property type="entry name" value="GFA DOMAIN-CONTAINING PROTEIN"/>
    <property type="match status" value="1"/>
</dbReference>
<keyword evidence="7" id="KW-1185">Reference proteome</keyword>
<dbReference type="SUPFAM" id="SSF51316">
    <property type="entry name" value="Mss4-like"/>
    <property type="match status" value="2"/>
</dbReference>
<comment type="similarity">
    <text evidence="1">Belongs to the Gfa family.</text>
</comment>
<dbReference type="STRING" id="1330018.A0A167KF76"/>
<evidence type="ECO:0000313" key="6">
    <source>
        <dbReference type="EMBL" id="KZO94584.1"/>
    </source>
</evidence>
<dbReference type="GO" id="GO:0016846">
    <property type="term" value="F:carbon-sulfur lyase activity"/>
    <property type="evidence" value="ECO:0007669"/>
    <property type="project" value="InterPro"/>
</dbReference>
<dbReference type="EMBL" id="KV417294">
    <property type="protein sequence ID" value="KZO94584.1"/>
    <property type="molecule type" value="Genomic_DNA"/>
</dbReference>
<dbReference type="GO" id="GO:0046872">
    <property type="term" value="F:metal ion binding"/>
    <property type="evidence" value="ECO:0007669"/>
    <property type="project" value="UniProtKB-KW"/>
</dbReference>
<keyword evidence="4" id="KW-0456">Lyase</keyword>
<reference evidence="6 7" key="1">
    <citation type="journal article" date="2016" name="Mol. Biol. Evol.">
        <title>Comparative Genomics of Early-Diverging Mushroom-Forming Fungi Provides Insights into the Origins of Lignocellulose Decay Capabilities.</title>
        <authorList>
            <person name="Nagy L.G."/>
            <person name="Riley R."/>
            <person name="Tritt A."/>
            <person name="Adam C."/>
            <person name="Daum C."/>
            <person name="Floudas D."/>
            <person name="Sun H."/>
            <person name="Yadav J.S."/>
            <person name="Pangilinan J."/>
            <person name="Larsson K.H."/>
            <person name="Matsuura K."/>
            <person name="Barry K."/>
            <person name="Labutti K."/>
            <person name="Kuo R."/>
            <person name="Ohm R.A."/>
            <person name="Bhattacharya S.S."/>
            <person name="Shirouzu T."/>
            <person name="Yoshinaga Y."/>
            <person name="Martin F.M."/>
            <person name="Grigoriev I.V."/>
            <person name="Hibbett D.S."/>
        </authorList>
    </citation>
    <scope>NUCLEOTIDE SEQUENCE [LARGE SCALE GENOMIC DNA]</scope>
    <source>
        <strain evidence="6 7">TUFC12733</strain>
    </source>
</reference>
<evidence type="ECO:0000259" key="5">
    <source>
        <dbReference type="PROSITE" id="PS51891"/>
    </source>
</evidence>
<evidence type="ECO:0000256" key="1">
    <source>
        <dbReference type="ARBA" id="ARBA00005495"/>
    </source>
</evidence>
<dbReference type="AlphaFoldDB" id="A0A167KF76"/>
<evidence type="ECO:0000256" key="4">
    <source>
        <dbReference type="ARBA" id="ARBA00023239"/>
    </source>
</evidence>
<dbReference type="Gene3D" id="3.90.1590.10">
    <property type="entry name" value="glutathione-dependent formaldehyde- activating enzyme (gfa)"/>
    <property type="match status" value="2"/>
</dbReference>
<dbReference type="InterPro" id="IPR006913">
    <property type="entry name" value="CENP-V/GFA"/>
</dbReference>
<evidence type="ECO:0000313" key="7">
    <source>
        <dbReference type="Proteomes" id="UP000076738"/>
    </source>
</evidence>
<dbReference type="PANTHER" id="PTHR33337:SF31">
    <property type="entry name" value="DUF636 DOMAIN PROTEIN (AFU_ORTHOLOGUE AFUA_2G12650)"/>
    <property type="match status" value="1"/>
</dbReference>